<dbReference type="PANTHER" id="PTHR35936">
    <property type="entry name" value="MEMBRANE-BOUND LYTIC MUREIN TRANSGLYCOSYLASE F"/>
    <property type="match status" value="1"/>
</dbReference>
<keyword evidence="2 3" id="KW-0732">Signal</keyword>
<feature type="chain" id="PRO_5042570398" evidence="3">
    <location>
        <begin position="24"/>
        <end position="291"/>
    </location>
</feature>
<dbReference type="SMART" id="SM00062">
    <property type="entry name" value="PBPb"/>
    <property type="match status" value="1"/>
</dbReference>
<name>A0AAJ1ADZ1_RHILE</name>
<dbReference type="Proteomes" id="UP000825699">
    <property type="component" value="Unassembled WGS sequence"/>
</dbReference>
<sequence>MTLGRTVRLAAMLAGTAVMTALATVTAGAAGVDKALHDALPENYQKDGVNVAVFNDWPPDEFVENGELKGWSVDMAKAMSGRLGVPFKFEPTSFDIIIPGLASKRFDAGFSSFGVTTERLEVLDFIPQRKEGTGYAFPKGKGFKIEAEKDLCGHSVALLTGAWDFQYLTKVSAEQCDKAGLKPIDLQQFTTQNAAELAVSSGRVEIVAAGSAKLAYVAKQTGKYDMASLVSNAVYNGIGVRKGDPLGPALKGALQAMMADGSYKEIMDKWGVGSTGMLDKAVLATKADPNP</sequence>
<dbReference type="PANTHER" id="PTHR35936:SF17">
    <property type="entry name" value="ARGININE-BINDING EXTRACELLULAR PROTEIN ARTP"/>
    <property type="match status" value="1"/>
</dbReference>
<dbReference type="GO" id="GO:0042597">
    <property type="term" value="C:periplasmic space"/>
    <property type="evidence" value="ECO:0007669"/>
    <property type="project" value="UniProtKB-SubCell"/>
</dbReference>
<dbReference type="Pfam" id="PF00497">
    <property type="entry name" value="SBP_bac_3"/>
    <property type="match status" value="1"/>
</dbReference>
<gene>
    <name evidence="5" type="ORF">HFO42_29960</name>
</gene>
<protein>
    <submittedName>
        <fullName evidence="5">ABC transporter substrate-binding protein</fullName>
    </submittedName>
</protein>
<comment type="caution">
    <text evidence="5">The sequence shown here is derived from an EMBL/GenBank/DDBJ whole genome shotgun (WGS) entry which is preliminary data.</text>
</comment>
<organism evidence="5 6">
    <name type="scientific">Rhizobium leguminosarum</name>
    <dbReference type="NCBI Taxonomy" id="384"/>
    <lineage>
        <taxon>Bacteria</taxon>
        <taxon>Pseudomonadati</taxon>
        <taxon>Pseudomonadota</taxon>
        <taxon>Alphaproteobacteria</taxon>
        <taxon>Hyphomicrobiales</taxon>
        <taxon>Rhizobiaceae</taxon>
        <taxon>Rhizobium/Agrobacterium group</taxon>
        <taxon>Rhizobium</taxon>
    </lineage>
</organism>
<dbReference type="InterPro" id="IPR001638">
    <property type="entry name" value="Solute-binding_3/MltF_N"/>
</dbReference>
<dbReference type="Gene3D" id="3.40.190.10">
    <property type="entry name" value="Periplasmic binding protein-like II"/>
    <property type="match status" value="2"/>
</dbReference>
<evidence type="ECO:0000256" key="2">
    <source>
        <dbReference type="ARBA" id="ARBA00022729"/>
    </source>
</evidence>
<proteinExistence type="predicted"/>
<comment type="subcellular location">
    <subcellularLocation>
        <location evidence="1">Periplasm</location>
    </subcellularLocation>
</comment>
<feature type="domain" description="Solute-binding protein family 3/N-terminal" evidence="4">
    <location>
        <begin position="48"/>
        <end position="274"/>
    </location>
</feature>
<reference evidence="5" key="1">
    <citation type="submission" date="2020-04" db="EMBL/GenBank/DDBJ databases">
        <title>Global-level population genomics supports evidence of horizontal gene transfer on evolution of Rhizobia in Lentils.</title>
        <authorList>
            <person name="Gai Y."/>
            <person name="Cook D."/>
            <person name="Riely B."/>
        </authorList>
    </citation>
    <scope>NUCLEOTIDE SEQUENCE</scope>
    <source>
        <strain evidence="5">Derici101B</strain>
    </source>
</reference>
<dbReference type="AlphaFoldDB" id="A0AAJ1ADZ1"/>
<evidence type="ECO:0000313" key="6">
    <source>
        <dbReference type="Proteomes" id="UP000825699"/>
    </source>
</evidence>
<evidence type="ECO:0000313" key="5">
    <source>
        <dbReference type="EMBL" id="MBY5632278.1"/>
    </source>
</evidence>
<evidence type="ECO:0000259" key="4">
    <source>
        <dbReference type="SMART" id="SM00062"/>
    </source>
</evidence>
<evidence type="ECO:0000256" key="1">
    <source>
        <dbReference type="ARBA" id="ARBA00004418"/>
    </source>
</evidence>
<dbReference type="EMBL" id="JAAXEP010000019">
    <property type="protein sequence ID" value="MBY5632278.1"/>
    <property type="molecule type" value="Genomic_DNA"/>
</dbReference>
<accession>A0AAJ1ADZ1</accession>
<feature type="signal peptide" evidence="3">
    <location>
        <begin position="1"/>
        <end position="23"/>
    </location>
</feature>
<dbReference type="SUPFAM" id="SSF53850">
    <property type="entry name" value="Periplasmic binding protein-like II"/>
    <property type="match status" value="1"/>
</dbReference>
<dbReference type="CDD" id="cd01004">
    <property type="entry name" value="PBP2_MidA_like"/>
    <property type="match status" value="1"/>
</dbReference>
<evidence type="ECO:0000256" key="3">
    <source>
        <dbReference type="SAM" id="SignalP"/>
    </source>
</evidence>